<name>A0A9W9R3T3_PENBR</name>
<sequence>MSDIAPENMGSDVEKRRVNNSSNPNDCFCGWYIYYSSVCNHEYQKLPIHCGAKPTKPTKSGKPGKGSFCSTPAPRNIISAIAMILIVGGA</sequence>
<accession>A0A9W9R3T3</accession>
<gene>
    <name evidence="2" type="ORF">N7452_002196</name>
</gene>
<protein>
    <submittedName>
        <fullName evidence="2">Uncharacterized protein</fullName>
    </submittedName>
</protein>
<evidence type="ECO:0000313" key="3">
    <source>
        <dbReference type="Proteomes" id="UP001147695"/>
    </source>
</evidence>
<dbReference type="AlphaFoldDB" id="A0A9W9R3T3"/>
<proteinExistence type="predicted"/>
<evidence type="ECO:0000256" key="1">
    <source>
        <dbReference type="SAM" id="MobiDB-lite"/>
    </source>
</evidence>
<dbReference type="Proteomes" id="UP001147695">
    <property type="component" value="Unassembled WGS sequence"/>
</dbReference>
<comment type="caution">
    <text evidence="2">The sequence shown here is derived from an EMBL/GenBank/DDBJ whole genome shotgun (WGS) entry which is preliminary data.</text>
</comment>
<dbReference type="EMBL" id="JAPZBQ010000001">
    <property type="protein sequence ID" value="KAJ5353222.1"/>
    <property type="molecule type" value="Genomic_DNA"/>
</dbReference>
<organism evidence="2 3">
    <name type="scientific">Penicillium brevicompactum</name>
    <dbReference type="NCBI Taxonomy" id="5074"/>
    <lineage>
        <taxon>Eukaryota</taxon>
        <taxon>Fungi</taxon>
        <taxon>Dikarya</taxon>
        <taxon>Ascomycota</taxon>
        <taxon>Pezizomycotina</taxon>
        <taxon>Eurotiomycetes</taxon>
        <taxon>Eurotiomycetidae</taxon>
        <taxon>Eurotiales</taxon>
        <taxon>Aspergillaceae</taxon>
        <taxon>Penicillium</taxon>
    </lineage>
</organism>
<evidence type="ECO:0000313" key="2">
    <source>
        <dbReference type="EMBL" id="KAJ5353222.1"/>
    </source>
</evidence>
<reference evidence="2" key="1">
    <citation type="submission" date="2022-12" db="EMBL/GenBank/DDBJ databases">
        <authorList>
            <person name="Petersen C."/>
        </authorList>
    </citation>
    <scope>NUCLEOTIDE SEQUENCE</scope>
    <source>
        <strain evidence="2">IBT 35673</strain>
    </source>
</reference>
<feature type="region of interest" description="Disordered" evidence="1">
    <location>
        <begin position="1"/>
        <end position="22"/>
    </location>
</feature>
<reference evidence="2" key="2">
    <citation type="journal article" date="2023" name="IMA Fungus">
        <title>Comparative genomic study of the Penicillium genus elucidates a diverse pangenome and 15 lateral gene transfer events.</title>
        <authorList>
            <person name="Petersen C."/>
            <person name="Sorensen T."/>
            <person name="Nielsen M.R."/>
            <person name="Sondergaard T.E."/>
            <person name="Sorensen J.L."/>
            <person name="Fitzpatrick D.A."/>
            <person name="Frisvad J.C."/>
            <person name="Nielsen K.L."/>
        </authorList>
    </citation>
    <scope>NUCLEOTIDE SEQUENCE</scope>
    <source>
        <strain evidence="2">IBT 35673</strain>
    </source>
</reference>